<sequence length="496" mass="54485">MSNDPVAQHDEDSSAHLDVNALKQLPADIQRPRYPLDTIDIGVAHLGPGAFHRAHQAWFFDDALNHDTRWGVSAISLKTASLRDALAPQNGLYTVAVLDATIRDRVIGALRETLVASEDRQRALARLSAAQTRIVTLTITEKGYCLDADGQLDFSHPDIRADLAAPHAPSSSIGYLVAALRQRRERGIKPFSVISCDNLSDNGGKLGRAVVALAGARDSDLARWIEAEVAFPRSMVDSIVPATDAALRERVAAALGVEDRWPVQREAFAQWVIEDRFCNDVPDWTAIGVNITRDVAAFERAKLRLLNGAHSTLAYLGLLAGHETVLQAMDDTALAIFVENLMREDISPTVSVPADFDLDGYIGSVLARFRNRAMSHALAQIAWDGSQKLPFRLLATIRDALIENRSIKRLCVPIAAWLHFIRRALAAQRVLVDPLAEMLNAAARRCDGSGTHDVVEFLDIGKIFGEDLPRDPRFVAALVRAYDRLATLSIDEALRR</sequence>
<dbReference type="Proteomes" id="UP000291562">
    <property type="component" value="Chromosome"/>
</dbReference>
<dbReference type="SUPFAM" id="SSF48179">
    <property type="entry name" value="6-phosphogluconate dehydrogenase C-terminal domain-like"/>
    <property type="match status" value="1"/>
</dbReference>
<feature type="domain" description="Mannitol dehydrogenase N-terminal" evidence="2">
    <location>
        <begin position="43"/>
        <end position="285"/>
    </location>
</feature>
<evidence type="ECO:0000259" key="2">
    <source>
        <dbReference type="Pfam" id="PF01232"/>
    </source>
</evidence>
<dbReference type="PANTHER" id="PTHR43362:SF1">
    <property type="entry name" value="MANNITOL DEHYDROGENASE 2-RELATED"/>
    <property type="match status" value="1"/>
</dbReference>
<dbReference type="Pfam" id="PF08125">
    <property type="entry name" value="Mannitol_dh_C"/>
    <property type="match status" value="1"/>
</dbReference>
<accession>A0A411HG36</accession>
<feature type="domain" description="Mannitol dehydrogenase C-terminal" evidence="3">
    <location>
        <begin position="294"/>
        <end position="485"/>
    </location>
</feature>
<evidence type="ECO:0000313" key="5">
    <source>
        <dbReference type="Proteomes" id="UP000291562"/>
    </source>
</evidence>
<gene>
    <name evidence="4" type="ORF">ELE36_02900</name>
</gene>
<dbReference type="KEGG" id="xbc:ELE36_02900"/>
<protein>
    <submittedName>
        <fullName evidence="4">Mannitol dehydrogenase family protein</fullName>
    </submittedName>
</protein>
<dbReference type="AlphaFoldDB" id="A0A411HG36"/>
<dbReference type="InterPro" id="IPR000669">
    <property type="entry name" value="Mannitol_DH"/>
</dbReference>
<dbReference type="EMBL" id="CP035704">
    <property type="protein sequence ID" value="QBB69407.1"/>
    <property type="molecule type" value="Genomic_DNA"/>
</dbReference>
<dbReference type="RefSeq" id="WP_129831664.1">
    <property type="nucleotide sequence ID" value="NZ_CP035704.1"/>
</dbReference>
<dbReference type="InterPro" id="IPR013118">
    <property type="entry name" value="Mannitol_DH_C"/>
</dbReference>
<dbReference type="OrthoDB" id="271711at2"/>
<dbReference type="Pfam" id="PF01232">
    <property type="entry name" value="Mannitol_dh"/>
    <property type="match status" value="1"/>
</dbReference>
<reference evidence="4 5" key="1">
    <citation type="submission" date="2019-01" db="EMBL/GenBank/DDBJ databases">
        <title>Pseudolysobacter antarctica gen. nov., sp. nov., isolated from Fildes Peninsula, Antarctica.</title>
        <authorList>
            <person name="Wei Z."/>
            <person name="Peng F."/>
        </authorList>
    </citation>
    <scope>NUCLEOTIDE SEQUENCE [LARGE SCALE GENOMIC DNA]</scope>
    <source>
        <strain evidence="4 5">AQ6-296</strain>
    </source>
</reference>
<dbReference type="SUPFAM" id="SSF51735">
    <property type="entry name" value="NAD(P)-binding Rossmann-fold domains"/>
    <property type="match status" value="1"/>
</dbReference>
<evidence type="ECO:0000313" key="4">
    <source>
        <dbReference type="EMBL" id="QBB69407.1"/>
    </source>
</evidence>
<dbReference type="Gene3D" id="1.10.1040.10">
    <property type="entry name" value="N-(1-d-carboxylethyl)-l-norvaline Dehydrogenase, domain 2"/>
    <property type="match status" value="1"/>
</dbReference>
<keyword evidence="1" id="KW-0560">Oxidoreductase</keyword>
<organism evidence="4 5">
    <name type="scientific">Pseudolysobacter antarcticus</name>
    <dbReference type="NCBI Taxonomy" id="2511995"/>
    <lineage>
        <taxon>Bacteria</taxon>
        <taxon>Pseudomonadati</taxon>
        <taxon>Pseudomonadota</taxon>
        <taxon>Gammaproteobacteria</taxon>
        <taxon>Lysobacterales</taxon>
        <taxon>Rhodanobacteraceae</taxon>
        <taxon>Pseudolysobacter</taxon>
    </lineage>
</organism>
<proteinExistence type="predicted"/>
<dbReference type="GO" id="GO:0016616">
    <property type="term" value="F:oxidoreductase activity, acting on the CH-OH group of donors, NAD or NADP as acceptor"/>
    <property type="evidence" value="ECO:0007669"/>
    <property type="project" value="TreeGrafter"/>
</dbReference>
<keyword evidence="5" id="KW-1185">Reference proteome</keyword>
<evidence type="ECO:0000256" key="1">
    <source>
        <dbReference type="ARBA" id="ARBA00023002"/>
    </source>
</evidence>
<dbReference type="InterPro" id="IPR050988">
    <property type="entry name" value="Mannitol_DH/Oxidoreductase"/>
</dbReference>
<dbReference type="PRINTS" id="PR00084">
    <property type="entry name" value="MTLDHDRGNASE"/>
</dbReference>
<dbReference type="InterPro" id="IPR008927">
    <property type="entry name" value="6-PGluconate_DH-like_C_sf"/>
</dbReference>
<dbReference type="InterPro" id="IPR013131">
    <property type="entry name" value="Mannitol_DH_N"/>
</dbReference>
<dbReference type="InterPro" id="IPR013328">
    <property type="entry name" value="6PGD_dom2"/>
</dbReference>
<name>A0A411HG36_9GAMM</name>
<dbReference type="Gene3D" id="3.40.50.720">
    <property type="entry name" value="NAD(P)-binding Rossmann-like Domain"/>
    <property type="match status" value="1"/>
</dbReference>
<evidence type="ECO:0000259" key="3">
    <source>
        <dbReference type="Pfam" id="PF08125"/>
    </source>
</evidence>
<dbReference type="PANTHER" id="PTHR43362">
    <property type="entry name" value="MANNITOL DEHYDROGENASE DSF1-RELATED"/>
    <property type="match status" value="1"/>
</dbReference>
<dbReference type="InterPro" id="IPR036291">
    <property type="entry name" value="NAD(P)-bd_dom_sf"/>
</dbReference>